<feature type="region of interest" description="Disordered" evidence="3">
    <location>
        <begin position="179"/>
        <end position="216"/>
    </location>
</feature>
<dbReference type="GO" id="GO:0046540">
    <property type="term" value="C:U4/U6 x U5 tri-snRNP complex"/>
    <property type="evidence" value="ECO:0007669"/>
    <property type="project" value="InterPro"/>
</dbReference>
<sequence length="298" mass="33513">MAAMWECKFQNVTVRNGINFAEIYVYQIMEYEEETLSEAIVLARTRAVDLQGVTKLNFWGSEISDISVVRRMPNLEVCSVSVNNIETLEDFSCCPNLTELYIRKNKIKDLSELVHLKSLTKLRNLWLADNPCAGGDNYRLTVLRALPGLQKLDNVVVTDEERSEALEKGDVLLADLNTKEAEPVTKTTGAESVSKETGATQNGEEKSDVKPKTKNKLTESMLDPVTLSWEETNKIREELGLKPLPFEKMTSPKPVPKSAQKSRNAHILQAVLILIRELDNDSLEILESAIQKKLHPES</sequence>
<evidence type="ECO:0000313" key="5">
    <source>
        <dbReference type="Proteomes" id="UP001186944"/>
    </source>
</evidence>
<gene>
    <name evidence="4" type="ORF">FSP39_012527</name>
</gene>
<keyword evidence="2" id="KW-0677">Repeat</keyword>
<dbReference type="InterPro" id="IPR045347">
    <property type="entry name" value="HIND"/>
</dbReference>
<keyword evidence="1" id="KW-0433">Leucine-rich repeat</keyword>
<dbReference type="AlphaFoldDB" id="A0AA89C956"/>
<dbReference type="EMBL" id="VSWD01000004">
    <property type="protein sequence ID" value="KAK3104890.1"/>
    <property type="molecule type" value="Genomic_DNA"/>
</dbReference>
<reference evidence="4" key="1">
    <citation type="submission" date="2019-08" db="EMBL/GenBank/DDBJ databases">
        <title>The improved chromosome-level genome for the pearl oyster Pinctada fucata martensii using PacBio sequencing and Hi-C.</title>
        <authorList>
            <person name="Zheng Z."/>
        </authorList>
    </citation>
    <scope>NUCLEOTIDE SEQUENCE</scope>
    <source>
        <strain evidence="4">ZZ-2019</strain>
        <tissue evidence="4">Adductor muscle</tissue>
    </source>
</reference>
<dbReference type="Pfam" id="PF19252">
    <property type="entry name" value="HIND"/>
    <property type="match status" value="1"/>
</dbReference>
<dbReference type="Pfam" id="PF14580">
    <property type="entry name" value="LRR_9"/>
    <property type="match status" value="1"/>
</dbReference>
<dbReference type="PANTHER" id="PTHR18849">
    <property type="entry name" value="LEUCINE RICH REPEAT PROTEIN"/>
    <property type="match status" value="1"/>
</dbReference>
<proteinExistence type="predicted"/>
<dbReference type="InterPro" id="IPR001611">
    <property type="entry name" value="Leu-rich_rpt"/>
</dbReference>
<evidence type="ECO:0000256" key="2">
    <source>
        <dbReference type="ARBA" id="ARBA00022737"/>
    </source>
</evidence>
<dbReference type="SUPFAM" id="SSF52058">
    <property type="entry name" value="L domain-like"/>
    <property type="match status" value="1"/>
</dbReference>
<feature type="compositionally biased region" description="Polar residues" evidence="3">
    <location>
        <begin position="185"/>
        <end position="202"/>
    </location>
</feature>
<evidence type="ECO:0000256" key="3">
    <source>
        <dbReference type="SAM" id="MobiDB-lite"/>
    </source>
</evidence>
<dbReference type="GO" id="GO:0097733">
    <property type="term" value="C:photoreceptor cell cilium"/>
    <property type="evidence" value="ECO:0007669"/>
    <property type="project" value="UniProtKB-ARBA"/>
</dbReference>
<dbReference type="InterPro" id="IPR032675">
    <property type="entry name" value="LRR_dom_sf"/>
</dbReference>
<organism evidence="4 5">
    <name type="scientific">Pinctada imbricata</name>
    <name type="common">Atlantic pearl-oyster</name>
    <name type="synonym">Pinctada martensii</name>
    <dbReference type="NCBI Taxonomy" id="66713"/>
    <lineage>
        <taxon>Eukaryota</taxon>
        <taxon>Metazoa</taxon>
        <taxon>Spiralia</taxon>
        <taxon>Lophotrochozoa</taxon>
        <taxon>Mollusca</taxon>
        <taxon>Bivalvia</taxon>
        <taxon>Autobranchia</taxon>
        <taxon>Pteriomorphia</taxon>
        <taxon>Pterioida</taxon>
        <taxon>Pterioidea</taxon>
        <taxon>Pteriidae</taxon>
        <taxon>Pinctada</taxon>
    </lineage>
</organism>
<comment type="caution">
    <text evidence="4">The sequence shown here is derived from an EMBL/GenBank/DDBJ whole genome shotgun (WGS) entry which is preliminary data.</text>
</comment>
<dbReference type="PROSITE" id="PS51450">
    <property type="entry name" value="LRR"/>
    <property type="match status" value="1"/>
</dbReference>
<dbReference type="GO" id="GO:0036064">
    <property type="term" value="C:ciliary basal body"/>
    <property type="evidence" value="ECO:0007669"/>
    <property type="project" value="UniProtKB-ARBA"/>
</dbReference>
<evidence type="ECO:0000313" key="4">
    <source>
        <dbReference type="EMBL" id="KAK3104890.1"/>
    </source>
</evidence>
<dbReference type="Proteomes" id="UP001186944">
    <property type="component" value="Unassembled WGS sequence"/>
</dbReference>
<dbReference type="PANTHER" id="PTHR18849:SF0">
    <property type="entry name" value="CILIA- AND FLAGELLA-ASSOCIATED PROTEIN 410-RELATED"/>
    <property type="match status" value="1"/>
</dbReference>
<accession>A0AA89C956</accession>
<protein>
    <submittedName>
        <fullName evidence="4">Uncharacterized protein</fullName>
    </submittedName>
</protein>
<dbReference type="GO" id="GO:0007010">
    <property type="term" value="P:cytoskeleton organization"/>
    <property type="evidence" value="ECO:0007669"/>
    <property type="project" value="TreeGrafter"/>
</dbReference>
<name>A0AA89C956_PINIB</name>
<dbReference type="GO" id="GO:0000398">
    <property type="term" value="P:mRNA splicing, via spliceosome"/>
    <property type="evidence" value="ECO:0007669"/>
    <property type="project" value="InterPro"/>
</dbReference>
<keyword evidence="5" id="KW-1185">Reference proteome</keyword>
<evidence type="ECO:0000256" key="1">
    <source>
        <dbReference type="ARBA" id="ARBA00022614"/>
    </source>
</evidence>
<dbReference type="FunFam" id="3.80.10.10:FF:000094">
    <property type="entry name" value="protein C21orf2 isoform X1"/>
    <property type="match status" value="1"/>
</dbReference>
<dbReference type="Gene3D" id="3.80.10.10">
    <property type="entry name" value="Ribonuclease Inhibitor"/>
    <property type="match status" value="1"/>
</dbReference>